<protein>
    <submittedName>
        <fullName evidence="1">Uncharacterized protein</fullName>
    </submittedName>
</protein>
<evidence type="ECO:0000313" key="1">
    <source>
        <dbReference type="EMBL" id="OIR24878.1"/>
    </source>
</evidence>
<dbReference type="AlphaFoldDB" id="A0A1J5U7R1"/>
<dbReference type="EMBL" id="MIQH01000486">
    <property type="protein sequence ID" value="OIR24878.1"/>
    <property type="molecule type" value="Genomic_DNA"/>
</dbReference>
<dbReference type="Proteomes" id="UP000182798">
    <property type="component" value="Unassembled WGS sequence"/>
</dbReference>
<name>A0A1J5U7R1_9GAMM</name>
<evidence type="ECO:0000313" key="2">
    <source>
        <dbReference type="Proteomes" id="UP000182798"/>
    </source>
</evidence>
<comment type="caution">
    <text evidence="1">The sequence shown here is derived from an EMBL/GenBank/DDBJ whole genome shotgun (WGS) entry which is preliminary data.</text>
</comment>
<accession>A0A1J5U7R1</accession>
<organism evidence="1 2">
    <name type="scientific">Bathymodiolus thermophilus thioautotrophic gill symbiont</name>
    <dbReference type="NCBI Taxonomy" id="2360"/>
    <lineage>
        <taxon>Bacteria</taxon>
        <taxon>Pseudomonadati</taxon>
        <taxon>Pseudomonadota</taxon>
        <taxon>Gammaproteobacteria</taxon>
        <taxon>sulfur-oxidizing symbionts</taxon>
    </lineage>
</organism>
<reference evidence="2" key="1">
    <citation type="submission" date="2016-09" db="EMBL/GenBank/DDBJ databases">
        <title>Genome Sequence of Bathymodiolus thermophilus sulfur-oxidizing gill endosymbiont.</title>
        <authorList>
            <person name="Ponnudurai R."/>
            <person name="Kleiner M."/>
            <person name="Sayavedra L."/>
            <person name="Thuermer A."/>
            <person name="Felbeck H."/>
            <person name="Schlueter R."/>
            <person name="Schweder T."/>
            <person name="Markert S."/>
        </authorList>
    </citation>
    <scope>NUCLEOTIDE SEQUENCE [LARGE SCALE GENOMIC DNA]</scope>
    <source>
        <strain evidence="2">BAT/CrabSpa'14</strain>
    </source>
</reference>
<sequence>MSKNSLAKTLEISQSQVSNLSNFGAKRWTKNTKKVNDFIEEYYQDNIKIPSKIEQKIKRILTNNPQNETHILSALEIINSLTKDIKDG</sequence>
<proteinExistence type="predicted"/>
<gene>
    <name evidence="1" type="ORF">BGC33_11975</name>
</gene>